<proteinExistence type="predicted"/>
<dbReference type="Proteomes" id="UP001207468">
    <property type="component" value="Unassembled WGS sequence"/>
</dbReference>
<evidence type="ECO:0000313" key="2">
    <source>
        <dbReference type="Proteomes" id="UP001207468"/>
    </source>
</evidence>
<protein>
    <submittedName>
        <fullName evidence="1">Uncharacterized protein</fullName>
    </submittedName>
</protein>
<organism evidence="1 2">
    <name type="scientific">Russula earlei</name>
    <dbReference type="NCBI Taxonomy" id="71964"/>
    <lineage>
        <taxon>Eukaryota</taxon>
        <taxon>Fungi</taxon>
        <taxon>Dikarya</taxon>
        <taxon>Basidiomycota</taxon>
        <taxon>Agaricomycotina</taxon>
        <taxon>Agaricomycetes</taxon>
        <taxon>Russulales</taxon>
        <taxon>Russulaceae</taxon>
        <taxon>Russula</taxon>
    </lineage>
</organism>
<keyword evidence="2" id="KW-1185">Reference proteome</keyword>
<gene>
    <name evidence="1" type="ORF">F5148DRAFT_1148925</name>
</gene>
<accession>A0ACC0UAQ6</accession>
<dbReference type="EMBL" id="JAGFNK010000086">
    <property type="protein sequence ID" value="KAI9508582.1"/>
    <property type="molecule type" value="Genomic_DNA"/>
</dbReference>
<name>A0ACC0UAQ6_9AGAM</name>
<reference evidence="1" key="1">
    <citation type="submission" date="2021-03" db="EMBL/GenBank/DDBJ databases">
        <title>Evolutionary priming and transition to the ectomycorrhizal habit in an iconic lineage of mushroom-forming fungi: is preadaptation a requirement?</title>
        <authorList>
            <consortium name="DOE Joint Genome Institute"/>
            <person name="Looney B.P."/>
            <person name="Miyauchi S."/>
            <person name="Morin E."/>
            <person name="Drula E."/>
            <person name="Courty P.E."/>
            <person name="Chicoki N."/>
            <person name="Fauchery L."/>
            <person name="Kohler A."/>
            <person name="Kuo A."/>
            <person name="LaButti K."/>
            <person name="Pangilinan J."/>
            <person name="Lipzen A."/>
            <person name="Riley R."/>
            <person name="Andreopoulos W."/>
            <person name="He G."/>
            <person name="Johnson J."/>
            <person name="Barry K.W."/>
            <person name="Grigoriev I.V."/>
            <person name="Nagy L."/>
            <person name="Hibbett D."/>
            <person name="Henrissat B."/>
            <person name="Matheny P.B."/>
            <person name="Labbe J."/>
            <person name="Martin A.F."/>
        </authorList>
    </citation>
    <scope>NUCLEOTIDE SEQUENCE</scope>
    <source>
        <strain evidence="1">BPL698</strain>
    </source>
</reference>
<comment type="caution">
    <text evidence="1">The sequence shown here is derived from an EMBL/GenBank/DDBJ whole genome shotgun (WGS) entry which is preliminary data.</text>
</comment>
<evidence type="ECO:0000313" key="1">
    <source>
        <dbReference type="EMBL" id="KAI9508582.1"/>
    </source>
</evidence>
<sequence>MLVGIPERWTIRCPVMTGGVKKIQEQTMAPSLPSHILTIHRMKEPCGAFSGFEGSKWRTETPGDTAWKATSPAAPLSTGYRKIKGQAELSNKDPGACKRNKGLDPLGVNKFSQPHPEEPREAARIAERMSRKRREANKAMFNSFLEGTAIERQEAGSKLAGMSEPVSSPSPVVEDSRSGAQANKEPKRSGPLSEHGLRPGTTFLEVKEENVLTRQRAMNNEGLGLREHGMKGETGHENRR</sequence>